<feature type="region of interest" description="Disordered" evidence="1">
    <location>
        <begin position="648"/>
        <end position="726"/>
    </location>
</feature>
<proteinExistence type="predicted"/>
<accession>A0AAD6X7Y8</accession>
<feature type="region of interest" description="Disordered" evidence="1">
    <location>
        <begin position="490"/>
        <end position="510"/>
    </location>
</feature>
<dbReference type="AlphaFoldDB" id="A0AAD6X7Y8"/>
<feature type="compositionally biased region" description="Low complexity" evidence="1">
    <location>
        <begin position="654"/>
        <end position="669"/>
    </location>
</feature>
<evidence type="ECO:0000313" key="3">
    <source>
        <dbReference type="Proteomes" id="UP001218188"/>
    </source>
</evidence>
<keyword evidence="3" id="KW-1185">Reference proteome</keyword>
<feature type="region of interest" description="Disordered" evidence="1">
    <location>
        <begin position="783"/>
        <end position="823"/>
    </location>
</feature>
<dbReference type="Proteomes" id="UP001218188">
    <property type="component" value="Unassembled WGS sequence"/>
</dbReference>
<protein>
    <submittedName>
        <fullName evidence="2">Uncharacterized protein</fullName>
    </submittedName>
</protein>
<feature type="compositionally biased region" description="Basic and acidic residues" evidence="1">
    <location>
        <begin position="495"/>
        <end position="510"/>
    </location>
</feature>
<feature type="compositionally biased region" description="Polar residues" evidence="1">
    <location>
        <begin position="811"/>
        <end position="823"/>
    </location>
</feature>
<organism evidence="2 3">
    <name type="scientific">Mycena alexandri</name>
    <dbReference type="NCBI Taxonomy" id="1745969"/>
    <lineage>
        <taxon>Eukaryota</taxon>
        <taxon>Fungi</taxon>
        <taxon>Dikarya</taxon>
        <taxon>Basidiomycota</taxon>
        <taxon>Agaricomycotina</taxon>
        <taxon>Agaricomycetes</taxon>
        <taxon>Agaricomycetidae</taxon>
        <taxon>Agaricales</taxon>
        <taxon>Marasmiineae</taxon>
        <taxon>Mycenaceae</taxon>
        <taxon>Mycena</taxon>
    </lineage>
</organism>
<feature type="compositionally biased region" description="Basic and acidic residues" evidence="1">
    <location>
        <begin position="435"/>
        <end position="451"/>
    </location>
</feature>
<feature type="region of interest" description="Disordered" evidence="1">
    <location>
        <begin position="536"/>
        <end position="596"/>
    </location>
</feature>
<feature type="region of interest" description="Disordered" evidence="1">
    <location>
        <begin position="403"/>
        <end position="423"/>
    </location>
</feature>
<feature type="compositionally biased region" description="Basic and acidic residues" evidence="1">
    <location>
        <begin position="684"/>
        <end position="694"/>
    </location>
</feature>
<comment type="caution">
    <text evidence="2">The sequence shown here is derived from an EMBL/GenBank/DDBJ whole genome shotgun (WGS) entry which is preliminary data.</text>
</comment>
<name>A0AAD6X7Y8_9AGAR</name>
<gene>
    <name evidence="2" type="ORF">C8F04DRAFT_1178365</name>
</gene>
<reference evidence="2" key="1">
    <citation type="submission" date="2023-03" db="EMBL/GenBank/DDBJ databases">
        <title>Massive genome expansion in bonnet fungi (Mycena s.s.) driven by repeated elements and novel gene families across ecological guilds.</title>
        <authorList>
            <consortium name="Lawrence Berkeley National Laboratory"/>
            <person name="Harder C.B."/>
            <person name="Miyauchi S."/>
            <person name="Viragh M."/>
            <person name="Kuo A."/>
            <person name="Thoen E."/>
            <person name="Andreopoulos B."/>
            <person name="Lu D."/>
            <person name="Skrede I."/>
            <person name="Drula E."/>
            <person name="Henrissat B."/>
            <person name="Morin E."/>
            <person name="Kohler A."/>
            <person name="Barry K."/>
            <person name="LaButti K."/>
            <person name="Morin E."/>
            <person name="Salamov A."/>
            <person name="Lipzen A."/>
            <person name="Mereny Z."/>
            <person name="Hegedus B."/>
            <person name="Baldrian P."/>
            <person name="Stursova M."/>
            <person name="Weitz H."/>
            <person name="Taylor A."/>
            <person name="Grigoriev I.V."/>
            <person name="Nagy L.G."/>
            <person name="Martin F."/>
            <person name="Kauserud H."/>
        </authorList>
    </citation>
    <scope>NUCLEOTIDE SEQUENCE</scope>
    <source>
        <strain evidence="2">CBHHK200</strain>
    </source>
</reference>
<feature type="region of interest" description="Disordered" evidence="1">
    <location>
        <begin position="432"/>
        <end position="451"/>
    </location>
</feature>
<feature type="compositionally biased region" description="Basic and acidic residues" evidence="1">
    <location>
        <begin position="547"/>
        <end position="568"/>
    </location>
</feature>
<dbReference type="EMBL" id="JARJCM010000024">
    <property type="protein sequence ID" value="KAJ7040012.1"/>
    <property type="molecule type" value="Genomic_DNA"/>
</dbReference>
<evidence type="ECO:0000313" key="2">
    <source>
        <dbReference type="EMBL" id="KAJ7040012.1"/>
    </source>
</evidence>
<sequence>MDNIDLLQLHLRRDSCIIGVWAPSVGLFLVLLAKSLMSCSQASHSQSPASLSACRARFRRLGLFLYLRPARLAVITFLSSTPSAARALLIIMSCISTCVVDTTSTCFSFSSSKPVRATRLPRGVTLPVVLNVGNHAGLADKILSASASPSAPPQPPPLAMRVLPPIVSLSGANGASSSGSILLCPATHPHQPRRKMPMYRSPRAYAYQETEIAASATACAKLLTPIPRRPIYRKAQIDVPVGIRLPHLTRRVRCFDHARRHLFRFGTWQGESSVRGGAVWIRTSIVQERWNGRGREAGRRARQKWRMCEEGVVAGGGVPTEGRYKFDIGATGACMRKLGQSRASWIDATFDSSPGAFVLINQNPTQGGGTRVKRGCAGSMGRDGTQDGWGADAARQRSRARVATRARKQTRPTHHTTTRSCPRTLVRHRRRVRGRNAERARTRGHGIRAESKAALDSGGAGYMGATRGTRDRGGTVPRALRHSLERPRTACGGAREGRTRRGRTEEEQGDLHLSSFSAVITPTFRVPAFTPARTYLRTVPGRPSTASEEKRSRDREAGVSEARARPRGGEGGASVPRERRGRKVGTPWRDRGIRSGVDTRAQVRVAGWLDASTSSTGACPGGEKRKRTQLRAGVNECTRARMYAGECAEEGSARARGTSGRGSAPSSTHTHPHPTPSSKQAARGSREQRPEQRTVRRTSLSAPLPIAQGFHSDSNKPINNPRSEKWVEGAQRSRVVGAWAPERSQEREVVCVYETGWRCARRRSRMQRWAGDVVLVRVWRGESSAPRERARGQRRRASSIRTSRPKGKEQVTGTGSINTHLSG</sequence>
<feature type="compositionally biased region" description="Basic residues" evidence="1">
    <location>
        <begin position="403"/>
        <end position="417"/>
    </location>
</feature>
<feature type="compositionally biased region" description="Polar residues" evidence="1">
    <location>
        <begin position="711"/>
        <end position="721"/>
    </location>
</feature>
<evidence type="ECO:0000256" key="1">
    <source>
        <dbReference type="SAM" id="MobiDB-lite"/>
    </source>
</evidence>